<accession>A0ABR4BG77</accession>
<comment type="caution">
    <text evidence="1">The sequence shown here is derived from an EMBL/GenBank/DDBJ whole genome shotgun (WGS) entry which is preliminary data.</text>
</comment>
<dbReference type="Proteomes" id="UP001590951">
    <property type="component" value="Unassembled WGS sequence"/>
</dbReference>
<organism evidence="1 2">
    <name type="scientific">Lepraria finkii</name>
    <dbReference type="NCBI Taxonomy" id="1340010"/>
    <lineage>
        <taxon>Eukaryota</taxon>
        <taxon>Fungi</taxon>
        <taxon>Dikarya</taxon>
        <taxon>Ascomycota</taxon>
        <taxon>Pezizomycotina</taxon>
        <taxon>Lecanoromycetes</taxon>
        <taxon>OSLEUM clade</taxon>
        <taxon>Lecanoromycetidae</taxon>
        <taxon>Lecanorales</taxon>
        <taxon>Lecanorineae</taxon>
        <taxon>Stereocaulaceae</taxon>
        <taxon>Lepraria</taxon>
    </lineage>
</organism>
<keyword evidence="2" id="KW-1185">Reference proteome</keyword>
<dbReference type="EMBL" id="JBHFEH010000006">
    <property type="protein sequence ID" value="KAL2056840.1"/>
    <property type="molecule type" value="Genomic_DNA"/>
</dbReference>
<reference evidence="1 2" key="1">
    <citation type="submission" date="2024-09" db="EMBL/GenBank/DDBJ databases">
        <title>Rethinking Asexuality: The Enigmatic Case of Functional Sexual Genes in Lepraria (Stereocaulaceae).</title>
        <authorList>
            <person name="Doellman M."/>
            <person name="Sun Y."/>
            <person name="Barcenas-Pena A."/>
            <person name="Lumbsch H.T."/>
            <person name="Grewe F."/>
        </authorList>
    </citation>
    <scope>NUCLEOTIDE SEQUENCE [LARGE SCALE GENOMIC DNA]</scope>
    <source>
        <strain evidence="1 2">Grewe 0041</strain>
    </source>
</reference>
<protein>
    <submittedName>
        <fullName evidence="1">Uncharacterized protein</fullName>
    </submittedName>
</protein>
<evidence type="ECO:0000313" key="1">
    <source>
        <dbReference type="EMBL" id="KAL2056840.1"/>
    </source>
</evidence>
<name>A0ABR4BG77_9LECA</name>
<evidence type="ECO:0000313" key="2">
    <source>
        <dbReference type="Proteomes" id="UP001590951"/>
    </source>
</evidence>
<gene>
    <name evidence="1" type="ORF">ABVK25_002579</name>
</gene>
<proteinExistence type="predicted"/>
<sequence length="209" mass="24013">MTTGTAVCMMALTKSKPETVDILGGTLSMIRSWIANSVQPEYPFRVDVPPMPMEDRIHMYDRQPVTTKAEITRLLENVVVKIASKLMLRPTENWIMVYYDGSNTTTKMNYYTVMKAWITKLAFGFVINIVLKFWGDDLEDWPSLTLYNKDDLDWPSVLELEMDSPGDAANHCREGIEFAEYVRFDYEKVPVGTTVEILLYDLLLKEAMS</sequence>